<evidence type="ECO:0000313" key="1">
    <source>
        <dbReference type="EMBL" id="KAF2468606.1"/>
    </source>
</evidence>
<name>A0ACB6QR12_9PLEO</name>
<comment type="caution">
    <text evidence="1">The sequence shown here is derived from an EMBL/GenBank/DDBJ whole genome shotgun (WGS) entry which is preliminary data.</text>
</comment>
<sequence length="372" mass="40064">MFIITTSALINIASTRSPLYVDRAPNFVRPYIIEHYANAQAVAIGQQVYRFPVTGASSGGAFSLLSTSSPSSPSSPALGVLPHHHQSYHENFFCLKGRFQLWTSDAVAVAGVDSNEIQARLLTVGDYGSVPQNTTHTFQIQDPDTEVVGVISPGGFKELFFFLADSNYTASTQTPYAPVAATSNGSGSAGPPPEVLQQLQQFDVYAELDFNPRRDLVNGSAPAGIGWHEKMDIIPAMAGRSYFVAKDHGPKFLNRDTGYQIVQPLVTPTTGEGRFTQGTITMSLHPSNGSLLMHTLASHTAFEVLEGALWISISDENATLITGDVALVPGNVTFAYWSEVAFTKVMYVSAGIEGIVLLGSAEQWGWPVFPVE</sequence>
<dbReference type="Proteomes" id="UP000799755">
    <property type="component" value="Unassembled WGS sequence"/>
</dbReference>
<accession>A0ACB6QR12</accession>
<keyword evidence="2" id="KW-1185">Reference proteome</keyword>
<protein>
    <submittedName>
        <fullName evidence="1">RmlC-like cupin</fullName>
    </submittedName>
</protein>
<dbReference type="EMBL" id="MU003515">
    <property type="protein sequence ID" value="KAF2468606.1"/>
    <property type="molecule type" value="Genomic_DNA"/>
</dbReference>
<organism evidence="1 2">
    <name type="scientific">Lindgomyces ingoldianus</name>
    <dbReference type="NCBI Taxonomy" id="673940"/>
    <lineage>
        <taxon>Eukaryota</taxon>
        <taxon>Fungi</taxon>
        <taxon>Dikarya</taxon>
        <taxon>Ascomycota</taxon>
        <taxon>Pezizomycotina</taxon>
        <taxon>Dothideomycetes</taxon>
        <taxon>Pleosporomycetidae</taxon>
        <taxon>Pleosporales</taxon>
        <taxon>Lindgomycetaceae</taxon>
        <taxon>Lindgomyces</taxon>
    </lineage>
</organism>
<reference evidence="1" key="1">
    <citation type="journal article" date="2020" name="Stud. Mycol.">
        <title>101 Dothideomycetes genomes: a test case for predicting lifestyles and emergence of pathogens.</title>
        <authorList>
            <person name="Haridas S."/>
            <person name="Albert R."/>
            <person name="Binder M."/>
            <person name="Bloem J."/>
            <person name="Labutti K."/>
            <person name="Salamov A."/>
            <person name="Andreopoulos B."/>
            <person name="Baker S."/>
            <person name="Barry K."/>
            <person name="Bills G."/>
            <person name="Bluhm B."/>
            <person name="Cannon C."/>
            <person name="Castanera R."/>
            <person name="Culley D."/>
            <person name="Daum C."/>
            <person name="Ezra D."/>
            <person name="Gonzalez J."/>
            <person name="Henrissat B."/>
            <person name="Kuo A."/>
            <person name="Liang C."/>
            <person name="Lipzen A."/>
            <person name="Lutzoni F."/>
            <person name="Magnuson J."/>
            <person name="Mondo S."/>
            <person name="Nolan M."/>
            <person name="Ohm R."/>
            <person name="Pangilinan J."/>
            <person name="Park H.-J."/>
            <person name="Ramirez L."/>
            <person name="Alfaro M."/>
            <person name="Sun H."/>
            <person name="Tritt A."/>
            <person name="Yoshinaga Y."/>
            <person name="Zwiers L.-H."/>
            <person name="Turgeon B."/>
            <person name="Goodwin S."/>
            <person name="Spatafora J."/>
            <person name="Crous P."/>
            <person name="Grigoriev I."/>
        </authorList>
    </citation>
    <scope>NUCLEOTIDE SEQUENCE</scope>
    <source>
        <strain evidence="1">ATCC 200398</strain>
    </source>
</reference>
<evidence type="ECO:0000313" key="2">
    <source>
        <dbReference type="Proteomes" id="UP000799755"/>
    </source>
</evidence>
<gene>
    <name evidence="1" type="ORF">BDR25DRAFT_231663</name>
</gene>
<proteinExistence type="predicted"/>